<keyword evidence="2" id="KW-0433">Leucine-rich repeat</keyword>
<evidence type="ECO:0000313" key="11">
    <source>
        <dbReference type="Proteomes" id="UP001293254"/>
    </source>
</evidence>
<evidence type="ECO:0000259" key="7">
    <source>
        <dbReference type="Pfam" id="PF00931"/>
    </source>
</evidence>
<comment type="caution">
    <text evidence="10">The sequence shown here is derived from an EMBL/GenBank/DDBJ whole genome shotgun (WGS) entry which is preliminary data.</text>
</comment>
<dbReference type="InterPro" id="IPR041118">
    <property type="entry name" value="Rx_N"/>
</dbReference>
<dbReference type="Gene3D" id="1.10.8.430">
    <property type="entry name" value="Helical domain of apoptotic protease-activating factors"/>
    <property type="match status" value="1"/>
</dbReference>
<dbReference type="InterPro" id="IPR044974">
    <property type="entry name" value="Disease_R_plants"/>
</dbReference>
<protein>
    <submittedName>
        <fullName evidence="10">Late blight resistance proteinR1A-10</fullName>
    </submittedName>
</protein>
<keyword evidence="6" id="KW-0067">ATP-binding</keyword>
<evidence type="ECO:0000256" key="6">
    <source>
        <dbReference type="ARBA" id="ARBA00022840"/>
    </source>
</evidence>
<dbReference type="EMBL" id="JACGWO010000001">
    <property type="protein sequence ID" value="KAK4438509.1"/>
    <property type="molecule type" value="Genomic_DNA"/>
</dbReference>
<evidence type="ECO:0000256" key="3">
    <source>
        <dbReference type="ARBA" id="ARBA00022737"/>
    </source>
</evidence>
<dbReference type="GO" id="GO:0051607">
    <property type="term" value="P:defense response to virus"/>
    <property type="evidence" value="ECO:0007669"/>
    <property type="project" value="UniProtKB-ARBA"/>
</dbReference>
<dbReference type="PANTHER" id="PTHR23155:SF1193">
    <property type="entry name" value="DISEASE RESISTANCE PROTEIN RPP13-RELATED"/>
    <property type="match status" value="1"/>
</dbReference>
<dbReference type="CDD" id="cd14798">
    <property type="entry name" value="RX-CC_like"/>
    <property type="match status" value="1"/>
</dbReference>
<dbReference type="GO" id="GO:0098542">
    <property type="term" value="P:defense response to other organism"/>
    <property type="evidence" value="ECO:0007669"/>
    <property type="project" value="TreeGrafter"/>
</dbReference>
<reference evidence="10" key="2">
    <citation type="journal article" date="2024" name="Plant">
        <title>Genomic evolution and insights into agronomic trait innovations of Sesamum species.</title>
        <authorList>
            <person name="Miao H."/>
            <person name="Wang L."/>
            <person name="Qu L."/>
            <person name="Liu H."/>
            <person name="Sun Y."/>
            <person name="Le M."/>
            <person name="Wang Q."/>
            <person name="Wei S."/>
            <person name="Zheng Y."/>
            <person name="Lin W."/>
            <person name="Duan Y."/>
            <person name="Cao H."/>
            <person name="Xiong S."/>
            <person name="Wang X."/>
            <person name="Wei L."/>
            <person name="Li C."/>
            <person name="Ma Q."/>
            <person name="Ju M."/>
            <person name="Zhao R."/>
            <person name="Li G."/>
            <person name="Mu C."/>
            <person name="Tian Q."/>
            <person name="Mei H."/>
            <person name="Zhang T."/>
            <person name="Gao T."/>
            <person name="Zhang H."/>
        </authorList>
    </citation>
    <scope>NUCLEOTIDE SEQUENCE</scope>
    <source>
        <strain evidence="10">3651</strain>
    </source>
</reference>
<dbReference type="Proteomes" id="UP001293254">
    <property type="component" value="Unassembled WGS sequence"/>
</dbReference>
<dbReference type="GO" id="GO:0043531">
    <property type="term" value="F:ADP binding"/>
    <property type="evidence" value="ECO:0007669"/>
    <property type="project" value="InterPro"/>
</dbReference>
<keyword evidence="11" id="KW-1185">Reference proteome</keyword>
<evidence type="ECO:0000259" key="8">
    <source>
        <dbReference type="Pfam" id="PF18052"/>
    </source>
</evidence>
<dbReference type="InterPro" id="IPR002182">
    <property type="entry name" value="NB-ARC"/>
</dbReference>
<dbReference type="InterPro" id="IPR042197">
    <property type="entry name" value="Apaf_helical"/>
</dbReference>
<dbReference type="InterPro" id="IPR058922">
    <property type="entry name" value="WHD_DRP"/>
</dbReference>
<dbReference type="Pfam" id="PF23559">
    <property type="entry name" value="WHD_DRP"/>
    <property type="match status" value="1"/>
</dbReference>
<evidence type="ECO:0000256" key="2">
    <source>
        <dbReference type="ARBA" id="ARBA00022614"/>
    </source>
</evidence>
<gene>
    <name evidence="10" type="ORF">Salat_0185200</name>
</gene>
<accession>A0AAE1YXY7</accession>
<dbReference type="FunFam" id="1.10.10.10:FF:000322">
    <property type="entry name" value="Probable disease resistance protein At1g63360"/>
    <property type="match status" value="1"/>
</dbReference>
<dbReference type="Pfam" id="PF18052">
    <property type="entry name" value="Rx_N"/>
    <property type="match status" value="1"/>
</dbReference>
<evidence type="ECO:0000256" key="5">
    <source>
        <dbReference type="ARBA" id="ARBA00022821"/>
    </source>
</evidence>
<dbReference type="GO" id="GO:0005524">
    <property type="term" value="F:ATP binding"/>
    <property type="evidence" value="ECO:0007669"/>
    <property type="project" value="UniProtKB-KW"/>
</dbReference>
<reference evidence="10" key="1">
    <citation type="submission" date="2020-06" db="EMBL/GenBank/DDBJ databases">
        <authorList>
            <person name="Li T."/>
            <person name="Hu X."/>
            <person name="Zhang T."/>
            <person name="Song X."/>
            <person name="Zhang H."/>
            <person name="Dai N."/>
            <person name="Sheng W."/>
            <person name="Hou X."/>
            <person name="Wei L."/>
        </authorList>
    </citation>
    <scope>NUCLEOTIDE SEQUENCE</scope>
    <source>
        <strain evidence="10">3651</strain>
        <tissue evidence="10">Leaf</tissue>
    </source>
</reference>
<dbReference type="SUPFAM" id="SSF52540">
    <property type="entry name" value="P-loop containing nucleoside triphosphate hydrolases"/>
    <property type="match status" value="1"/>
</dbReference>
<dbReference type="PRINTS" id="PR00364">
    <property type="entry name" value="DISEASERSIST"/>
</dbReference>
<name>A0AAE1YXY7_9LAMI</name>
<dbReference type="Gene3D" id="1.10.10.10">
    <property type="entry name" value="Winged helix-like DNA-binding domain superfamily/Winged helix DNA-binding domain"/>
    <property type="match status" value="1"/>
</dbReference>
<dbReference type="InterPro" id="IPR027417">
    <property type="entry name" value="P-loop_NTPase"/>
</dbReference>
<feature type="domain" description="Disease resistance protein winged helix" evidence="9">
    <location>
        <begin position="418"/>
        <end position="488"/>
    </location>
</feature>
<evidence type="ECO:0000259" key="9">
    <source>
        <dbReference type="Pfam" id="PF23559"/>
    </source>
</evidence>
<sequence>MADAAVEFLLDNLQQLLIYHAHLIRDARHQVEKMENDLRLFKAFLRDSTKKRRKDESLRELVRQIRDVVYEAEDIIDTFVTQAADSESTSYFSQAFNRPAELDGIVKHMEKVSAMVKEIYGDKTRIDFASLNIGDGWPDEESELPMTKKENVVGFEDEAENLIGYLTEETQQLDVISIIGMPGLGKTTLAGKIFSDPVIEYEFPNRIWVCVSQEFTAKDIFLAILREFTRLDEDMYHKSDQELARLVASYLESVKFLIVMDDVWTAWDWEKLEIALPKSNKMGKVLITSRHVEVGLYANKNRVPHRLRFMTQEESWLLLQLEVFGKPRCPPELEVLGKLIVNQCGGLPLPIVVIGGILVKKFSASHDMAARRNAWTKVSNSVSTYLNEDPQRRMEKIIALSYDKLPYHLKACFLYLGIFPEDFEIPVSELILMWIAEGFIERKSGVTLEEIAENYLEDLVNRNLVSVNKRRLDGRIKTCHIHDMMRDFCKK</sequence>
<evidence type="ECO:0000256" key="4">
    <source>
        <dbReference type="ARBA" id="ARBA00022741"/>
    </source>
</evidence>
<dbReference type="PANTHER" id="PTHR23155">
    <property type="entry name" value="DISEASE RESISTANCE PROTEIN RP"/>
    <property type="match status" value="1"/>
</dbReference>
<keyword evidence="5" id="KW-0611">Plant defense</keyword>
<keyword evidence="3" id="KW-0677">Repeat</keyword>
<dbReference type="AlphaFoldDB" id="A0AAE1YXY7"/>
<comment type="similarity">
    <text evidence="1">Belongs to the disease resistance NB-LRR family.</text>
</comment>
<keyword evidence="4" id="KW-0547">Nucleotide-binding</keyword>
<proteinExistence type="inferred from homology"/>
<dbReference type="InterPro" id="IPR038005">
    <property type="entry name" value="RX-like_CC"/>
</dbReference>
<feature type="domain" description="NB-ARC" evidence="7">
    <location>
        <begin position="156"/>
        <end position="327"/>
    </location>
</feature>
<feature type="domain" description="Disease resistance N-terminal" evidence="8">
    <location>
        <begin position="5"/>
        <end position="90"/>
    </location>
</feature>
<dbReference type="Pfam" id="PF00931">
    <property type="entry name" value="NB-ARC"/>
    <property type="match status" value="1"/>
</dbReference>
<dbReference type="FunFam" id="3.40.50.300:FF:001091">
    <property type="entry name" value="Probable disease resistance protein At1g61300"/>
    <property type="match status" value="1"/>
</dbReference>
<organism evidence="10 11">
    <name type="scientific">Sesamum alatum</name>
    <dbReference type="NCBI Taxonomy" id="300844"/>
    <lineage>
        <taxon>Eukaryota</taxon>
        <taxon>Viridiplantae</taxon>
        <taxon>Streptophyta</taxon>
        <taxon>Embryophyta</taxon>
        <taxon>Tracheophyta</taxon>
        <taxon>Spermatophyta</taxon>
        <taxon>Magnoliopsida</taxon>
        <taxon>eudicotyledons</taxon>
        <taxon>Gunneridae</taxon>
        <taxon>Pentapetalae</taxon>
        <taxon>asterids</taxon>
        <taxon>lamiids</taxon>
        <taxon>Lamiales</taxon>
        <taxon>Pedaliaceae</taxon>
        <taxon>Sesamum</taxon>
    </lineage>
</organism>
<dbReference type="InterPro" id="IPR036388">
    <property type="entry name" value="WH-like_DNA-bd_sf"/>
</dbReference>
<dbReference type="Gene3D" id="1.20.5.4130">
    <property type="match status" value="1"/>
</dbReference>
<dbReference type="Gene3D" id="3.40.50.300">
    <property type="entry name" value="P-loop containing nucleotide triphosphate hydrolases"/>
    <property type="match status" value="1"/>
</dbReference>
<evidence type="ECO:0000256" key="1">
    <source>
        <dbReference type="ARBA" id="ARBA00008894"/>
    </source>
</evidence>
<evidence type="ECO:0000313" key="10">
    <source>
        <dbReference type="EMBL" id="KAK4438509.1"/>
    </source>
</evidence>